<dbReference type="Proteomes" id="UP000001296">
    <property type="component" value="Chromosome"/>
</dbReference>
<reference key="1">
    <citation type="submission" date="2009-08" db="EMBL/GenBank/DDBJ databases">
        <title>The genome sequence of Spirochaeta thermophila DSM6192.</title>
        <authorList>
            <person name="Angelov A."/>
            <person name="Mientus M."/>
            <person name="Wittenberg S."/>
            <person name="Lehmann R."/>
            <person name="Liesegang H."/>
            <person name="Daniel R."/>
            <person name="Liebl W."/>
        </authorList>
    </citation>
    <scope>NUCLEOTIDE SEQUENCE</scope>
    <source>
        <strain>DSM 6192</strain>
    </source>
</reference>
<dbReference type="EMBL" id="CP001698">
    <property type="protein sequence ID" value="ADN03062.1"/>
    <property type="molecule type" value="Genomic_DNA"/>
</dbReference>
<dbReference type="SUPFAM" id="SSF48452">
    <property type="entry name" value="TPR-like"/>
    <property type="match status" value="1"/>
</dbReference>
<dbReference type="SMART" id="SM00028">
    <property type="entry name" value="TPR"/>
    <property type="match status" value="4"/>
</dbReference>
<dbReference type="PANTHER" id="PTHR45586:SF1">
    <property type="entry name" value="LIPOPOLYSACCHARIDE ASSEMBLY PROTEIN B"/>
    <property type="match status" value="1"/>
</dbReference>
<gene>
    <name evidence="4" type="ordered locus">STHERM_c21310</name>
</gene>
<sequence length="186" mass="21482">MAPESTVDDRTVAELNLRAVELTERKEFVEAARILENLIQQRPNAGDLHYNLAIAYEGMGDYGAAERALRNALTVSTEEKPEYLLELAYCLFEMRRLDEAEALCRRAVEKEPTSARAWNVLGVLSFVKERYEEARTCFEKAVELDPGYEDAWFNLADTYEELGDEEKEREARERFRSLRGSRRMSS</sequence>
<dbReference type="PROSITE" id="PS50293">
    <property type="entry name" value="TPR_REGION"/>
    <property type="match status" value="1"/>
</dbReference>
<protein>
    <submittedName>
        <fullName evidence="4">Uncharacterized protein</fullName>
    </submittedName>
</protein>
<dbReference type="Pfam" id="PF13432">
    <property type="entry name" value="TPR_16"/>
    <property type="match status" value="1"/>
</dbReference>
<dbReference type="RefSeq" id="WP_013314900.1">
    <property type="nucleotide sequence ID" value="NC_014484.1"/>
</dbReference>
<accession>E0RR85</accession>
<dbReference type="Gene3D" id="1.25.40.10">
    <property type="entry name" value="Tetratricopeptide repeat domain"/>
    <property type="match status" value="2"/>
</dbReference>
<dbReference type="PaxDb" id="665571-STHERM_c21310"/>
<dbReference type="Pfam" id="PF13414">
    <property type="entry name" value="TPR_11"/>
    <property type="match status" value="1"/>
</dbReference>
<dbReference type="eggNOG" id="COG0457">
    <property type="taxonomic scope" value="Bacteria"/>
</dbReference>
<dbReference type="InterPro" id="IPR019734">
    <property type="entry name" value="TPR_rpt"/>
</dbReference>
<feature type="repeat" description="TPR" evidence="3">
    <location>
        <begin position="115"/>
        <end position="148"/>
    </location>
</feature>
<keyword evidence="2 3" id="KW-0802">TPR repeat</keyword>
<reference evidence="4 5" key="2">
    <citation type="journal article" date="2010" name="J. Bacteriol.">
        <title>Genome sequence of the polysaccharide-degrading, thermophilic anaerobe Spirochaeta thermophila DSM 6192.</title>
        <authorList>
            <person name="Angelov A."/>
            <person name="Liebl S."/>
            <person name="Ballschmiter M."/>
            <person name="Bomeke M."/>
            <person name="Lehmann R."/>
            <person name="Liesegang H."/>
            <person name="Daniel R."/>
            <person name="Liebl W."/>
        </authorList>
    </citation>
    <scope>NUCLEOTIDE SEQUENCE [LARGE SCALE GENOMIC DNA]</scope>
    <source>
        <strain evidence="5">ATCC 49972 / DSM 6192 / RI 19.B1</strain>
    </source>
</reference>
<dbReference type="InterPro" id="IPR051012">
    <property type="entry name" value="CellSynth/LPSAsmb/PSIAsmb"/>
</dbReference>
<dbReference type="KEGG" id="sta:STHERM_c21310"/>
<organism evidence="4 5">
    <name type="scientific">Winmispira thermophila (strain ATCC 49972 / DSM 6192 / RI 19.B1)</name>
    <name type="common">Spirochaeta thermophila</name>
    <dbReference type="NCBI Taxonomy" id="665571"/>
    <lineage>
        <taxon>Bacteria</taxon>
        <taxon>Pseudomonadati</taxon>
        <taxon>Spirochaetota</taxon>
        <taxon>Spirochaetia</taxon>
        <taxon>Winmispirales</taxon>
        <taxon>Winmispiraceae</taxon>
        <taxon>Winmispira</taxon>
    </lineage>
</organism>
<dbReference type="PANTHER" id="PTHR45586">
    <property type="entry name" value="TPR REPEAT-CONTAINING PROTEIN PA4667"/>
    <property type="match status" value="1"/>
</dbReference>
<evidence type="ECO:0000256" key="1">
    <source>
        <dbReference type="ARBA" id="ARBA00022737"/>
    </source>
</evidence>
<proteinExistence type="predicted"/>
<keyword evidence="1" id="KW-0677">Repeat</keyword>
<dbReference type="InterPro" id="IPR011990">
    <property type="entry name" value="TPR-like_helical_dom_sf"/>
</dbReference>
<dbReference type="AlphaFoldDB" id="E0RR85"/>
<dbReference type="PROSITE" id="PS50005">
    <property type="entry name" value="TPR"/>
    <property type="match status" value="1"/>
</dbReference>
<name>E0RR85_WINT6</name>
<dbReference type="HOGENOM" id="CLU_003728_14_0_12"/>
<evidence type="ECO:0000313" key="5">
    <source>
        <dbReference type="Proteomes" id="UP000001296"/>
    </source>
</evidence>
<evidence type="ECO:0000256" key="2">
    <source>
        <dbReference type="ARBA" id="ARBA00022803"/>
    </source>
</evidence>
<evidence type="ECO:0000256" key="3">
    <source>
        <dbReference type="PROSITE-ProRule" id="PRU00339"/>
    </source>
</evidence>
<evidence type="ECO:0000313" key="4">
    <source>
        <dbReference type="EMBL" id="ADN03062.1"/>
    </source>
</evidence>